<organism evidence="6 7">
    <name type="scientific">Nanchangia anserum</name>
    <dbReference type="NCBI Taxonomy" id="2692125"/>
    <lineage>
        <taxon>Bacteria</taxon>
        <taxon>Bacillati</taxon>
        <taxon>Actinomycetota</taxon>
        <taxon>Actinomycetes</taxon>
        <taxon>Actinomycetales</taxon>
        <taxon>Actinomycetaceae</taxon>
        <taxon>Nanchangia</taxon>
    </lineage>
</organism>
<accession>A0A8I0KU74</accession>
<evidence type="ECO:0000256" key="4">
    <source>
        <dbReference type="ARBA" id="ARBA00038652"/>
    </source>
</evidence>
<evidence type="ECO:0000259" key="5">
    <source>
        <dbReference type="Pfam" id="PF01420"/>
    </source>
</evidence>
<keyword evidence="6" id="KW-0378">Hydrolase</keyword>
<evidence type="ECO:0000313" key="7">
    <source>
        <dbReference type="Proteomes" id="UP000627538"/>
    </source>
</evidence>
<dbReference type="Pfam" id="PF01420">
    <property type="entry name" value="Methylase_S"/>
    <property type="match status" value="1"/>
</dbReference>
<comment type="similarity">
    <text evidence="1">Belongs to the type-I restriction system S methylase family.</text>
</comment>
<evidence type="ECO:0000256" key="3">
    <source>
        <dbReference type="ARBA" id="ARBA00023125"/>
    </source>
</evidence>
<dbReference type="PANTHER" id="PTHR43140:SF1">
    <property type="entry name" value="TYPE I RESTRICTION ENZYME ECOKI SPECIFICITY SUBUNIT"/>
    <property type="match status" value="1"/>
</dbReference>
<dbReference type="SUPFAM" id="SSF116734">
    <property type="entry name" value="DNA methylase specificity domain"/>
    <property type="match status" value="2"/>
</dbReference>
<dbReference type="CDD" id="cd17249">
    <property type="entry name" value="RMtype1_S_EcoR124I-TRD2-CR2_like"/>
    <property type="match status" value="1"/>
</dbReference>
<gene>
    <name evidence="6" type="ORF">H8R10_04000</name>
</gene>
<proteinExistence type="inferred from homology"/>
<keyword evidence="6" id="KW-0540">Nuclease</keyword>
<reference evidence="6 7" key="1">
    <citation type="submission" date="2020-08" db="EMBL/GenBank/DDBJ databases">
        <title>Winkia gen. nov., sp. nov., isolated from faeces of the Anser albifrons in China.</title>
        <authorList>
            <person name="Liu Q."/>
        </authorList>
    </citation>
    <scope>NUCLEOTIDE SEQUENCE [LARGE SCALE GENOMIC DNA]</scope>
    <source>
        <strain evidence="6 7">C62</strain>
    </source>
</reference>
<name>A0A8I0KU74_9ACTO</name>
<dbReference type="GO" id="GO:0003677">
    <property type="term" value="F:DNA binding"/>
    <property type="evidence" value="ECO:0007669"/>
    <property type="project" value="UniProtKB-KW"/>
</dbReference>
<keyword evidence="6" id="KW-0255">Endonuclease</keyword>
<dbReference type="PANTHER" id="PTHR43140">
    <property type="entry name" value="TYPE-1 RESTRICTION ENZYME ECOKI SPECIFICITY PROTEIN"/>
    <property type="match status" value="1"/>
</dbReference>
<keyword evidence="3" id="KW-0238">DNA-binding</keyword>
<dbReference type="Gene3D" id="3.90.220.20">
    <property type="entry name" value="DNA methylase specificity domains"/>
    <property type="match status" value="2"/>
</dbReference>
<dbReference type="AlphaFoldDB" id="A0A8I0KU74"/>
<comment type="subunit">
    <text evidence="4">The methyltransferase is composed of M and S polypeptides.</text>
</comment>
<dbReference type="Gene3D" id="1.10.287.1120">
    <property type="entry name" value="Bipartite methylase S protein"/>
    <property type="match status" value="1"/>
</dbReference>
<evidence type="ECO:0000256" key="1">
    <source>
        <dbReference type="ARBA" id="ARBA00010923"/>
    </source>
</evidence>
<dbReference type="InterPro" id="IPR051212">
    <property type="entry name" value="Type-I_RE_S_subunit"/>
</dbReference>
<dbReference type="RefSeq" id="WP_191071442.1">
    <property type="nucleotide sequence ID" value="NZ_CP060506.1"/>
</dbReference>
<keyword evidence="2" id="KW-0680">Restriction system</keyword>
<keyword evidence="7" id="KW-1185">Reference proteome</keyword>
<dbReference type="InterPro" id="IPR044946">
    <property type="entry name" value="Restrct_endonuc_typeI_TRD_sf"/>
</dbReference>
<evidence type="ECO:0000256" key="2">
    <source>
        <dbReference type="ARBA" id="ARBA00022747"/>
    </source>
</evidence>
<dbReference type="GO" id="GO:0004519">
    <property type="term" value="F:endonuclease activity"/>
    <property type="evidence" value="ECO:0007669"/>
    <property type="project" value="UniProtKB-KW"/>
</dbReference>
<feature type="domain" description="Type I restriction modification DNA specificity" evidence="5">
    <location>
        <begin position="21"/>
        <end position="188"/>
    </location>
</feature>
<dbReference type="GO" id="GO:0009307">
    <property type="term" value="P:DNA restriction-modification system"/>
    <property type="evidence" value="ECO:0007669"/>
    <property type="project" value="UniProtKB-KW"/>
</dbReference>
<dbReference type="Proteomes" id="UP000627538">
    <property type="component" value="Unassembled WGS sequence"/>
</dbReference>
<evidence type="ECO:0000313" key="6">
    <source>
        <dbReference type="EMBL" id="MBD3689393.1"/>
    </source>
</evidence>
<comment type="caution">
    <text evidence="6">The sequence shown here is derived from an EMBL/GenBank/DDBJ whole genome shotgun (WGS) entry which is preliminary data.</text>
</comment>
<sequence length="435" mass="49660">MTDLRDLHTKSVVSTFVNEFPNEWEITALRNICHLHTGSTPPKTEARYWGDGFNWFSSKDLKSLKISRSLDQVTGDAVKECGLSLHQPGTLVACFRSGILRHTFPVALATEPFTINQDLRALSLDNRRLAEYILYYLTGMNDHVLRSCLKVGATVESVETKWFLDFPVPIPPQKEQDDIVKYLDSKTAEIDGLVSKLERERELLERYRRELIAHTVTRGLNPGAPTRDSGIEWIGKIPSAWREDSLKSMLRRISIRNKPERRVLSVERVNGVVDRETEGSPDNHNRLPDDLSRYLAVDRGQFVMNKMKAWRGSYGVSRLDGIVSPAYYVFALNHPNPDFFNWAIRSDAYVPFFGRDSYGIRTDQWDFKLSTLSSMPFFSPPIDEQQEIANYLDEKTSDIDSTVAGINRQIELLGRYRKQVINDAVTGKIRVGEVA</sequence>
<dbReference type="InterPro" id="IPR000055">
    <property type="entry name" value="Restrct_endonuc_typeI_TRD"/>
</dbReference>
<protein>
    <submittedName>
        <fullName evidence="6">Restriction endonuclease subunit S</fullName>
    </submittedName>
</protein>
<dbReference type="EMBL" id="JACRUO010000001">
    <property type="protein sequence ID" value="MBD3689393.1"/>
    <property type="molecule type" value="Genomic_DNA"/>
</dbReference>